<proteinExistence type="predicted"/>
<feature type="region of interest" description="Disordered" evidence="1">
    <location>
        <begin position="46"/>
        <end position="121"/>
    </location>
</feature>
<gene>
    <name evidence="3" type="ORF">RM445_06480</name>
</gene>
<reference evidence="4" key="1">
    <citation type="submission" date="2023-07" db="EMBL/GenBank/DDBJ databases">
        <title>30 novel species of actinomycetes from the DSMZ collection.</title>
        <authorList>
            <person name="Nouioui I."/>
        </authorList>
    </citation>
    <scope>NUCLEOTIDE SEQUENCE [LARGE SCALE GENOMIC DNA]</scope>
    <source>
        <strain evidence="4">DSM 45834</strain>
    </source>
</reference>
<comment type="caution">
    <text evidence="3">The sequence shown here is derived from an EMBL/GenBank/DDBJ whole genome shotgun (WGS) entry which is preliminary data.</text>
</comment>
<evidence type="ECO:0000313" key="3">
    <source>
        <dbReference type="EMBL" id="MDT0349168.1"/>
    </source>
</evidence>
<evidence type="ECO:0000313" key="4">
    <source>
        <dbReference type="Proteomes" id="UP001183202"/>
    </source>
</evidence>
<keyword evidence="2" id="KW-0472">Membrane</keyword>
<keyword evidence="4" id="KW-1185">Reference proteome</keyword>
<feature type="compositionally biased region" description="Polar residues" evidence="1">
    <location>
        <begin position="112"/>
        <end position="121"/>
    </location>
</feature>
<feature type="transmembrane region" description="Helical" evidence="2">
    <location>
        <begin position="23"/>
        <end position="42"/>
    </location>
</feature>
<protein>
    <submittedName>
        <fullName evidence="3">Uncharacterized protein</fullName>
    </submittedName>
</protein>
<keyword evidence="2" id="KW-1133">Transmembrane helix</keyword>
<dbReference type="Proteomes" id="UP001183202">
    <property type="component" value="Unassembled WGS sequence"/>
</dbReference>
<sequence>MSYFPPPPSYPPHRPTHVVRNRWLIAVGIAVAIAFLAALLSVGESTYSDSGYSDSGYSDSGYSDSGYSDSGYSDSGYSDRGYSDESGNSQFYGDGENSIVTTDDGELIYSDDNGNSFSVGG</sequence>
<keyword evidence="2" id="KW-0812">Transmembrane</keyword>
<organism evidence="3 4">
    <name type="scientific">Pseudonocardia charpentierae</name>
    <dbReference type="NCBI Taxonomy" id="3075545"/>
    <lineage>
        <taxon>Bacteria</taxon>
        <taxon>Bacillati</taxon>
        <taxon>Actinomycetota</taxon>
        <taxon>Actinomycetes</taxon>
        <taxon>Pseudonocardiales</taxon>
        <taxon>Pseudonocardiaceae</taxon>
        <taxon>Pseudonocardia</taxon>
    </lineage>
</organism>
<dbReference type="EMBL" id="JAVREJ010000003">
    <property type="protein sequence ID" value="MDT0349168.1"/>
    <property type="molecule type" value="Genomic_DNA"/>
</dbReference>
<dbReference type="RefSeq" id="WP_311555149.1">
    <property type="nucleotide sequence ID" value="NZ_JAVREJ010000003.1"/>
</dbReference>
<evidence type="ECO:0000256" key="2">
    <source>
        <dbReference type="SAM" id="Phobius"/>
    </source>
</evidence>
<evidence type="ECO:0000256" key="1">
    <source>
        <dbReference type="SAM" id="MobiDB-lite"/>
    </source>
</evidence>
<feature type="compositionally biased region" description="Low complexity" evidence="1">
    <location>
        <begin position="46"/>
        <end position="87"/>
    </location>
</feature>
<name>A0ABU2N6P4_9PSEU</name>
<accession>A0ABU2N6P4</accession>